<feature type="domain" description="N-acetyltransferase" evidence="2">
    <location>
        <begin position="3"/>
        <end position="154"/>
    </location>
</feature>
<gene>
    <name evidence="3" type="ORF">BSL78_25075</name>
</gene>
<dbReference type="InterPro" id="IPR039840">
    <property type="entry name" value="NAA80"/>
</dbReference>
<dbReference type="EMBL" id="MRZV01001407">
    <property type="protein sequence ID" value="PIK38085.1"/>
    <property type="molecule type" value="Genomic_DNA"/>
</dbReference>
<comment type="caution">
    <text evidence="3">The sequence shown here is derived from an EMBL/GenBank/DDBJ whole genome shotgun (WGS) entry which is preliminary data.</text>
</comment>
<evidence type="ECO:0000256" key="1">
    <source>
        <dbReference type="SAM" id="MobiDB-lite"/>
    </source>
</evidence>
<dbReference type="PROSITE" id="PS51186">
    <property type="entry name" value="GNAT"/>
    <property type="match status" value="1"/>
</dbReference>
<keyword evidence="4" id="KW-1185">Reference proteome</keyword>
<dbReference type="Pfam" id="PF00583">
    <property type="entry name" value="Acetyltransf_1"/>
    <property type="match status" value="1"/>
</dbReference>
<protein>
    <submittedName>
        <fullName evidence="3">Putative N-acetyltransferase 6-like</fullName>
    </submittedName>
</protein>
<dbReference type="InterPro" id="IPR016181">
    <property type="entry name" value="Acyl_CoA_acyltransferase"/>
</dbReference>
<feature type="compositionally biased region" description="Pro residues" evidence="1">
    <location>
        <begin position="209"/>
        <end position="220"/>
    </location>
</feature>
<dbReference type="Proteomes" id="UP000230750">
    <property type="component" value="Unassembled WGS sequence"/>
</dbReference>
<dbReference type="AlphaFoldDB" id="A0A2G8JQY0"/>
<feature type="region of interest" description="Disordered" evidence="1">
    <location>
        <begin position="181"/>
        <end position="220"/>
    </location>
</feature>
<dbReference type="CDD" id="cd04301">
    <property type="entry name" value="NAT_SF"/>
    <property type="match status" value="1"/>
</dbReference>
<accession>A0A2G8JQY0</accession>
<proteinExistence type="predicted"/>
<dbReference type="STRING" id="307972.A0A2G8JQY0"/>
<dbReference type="SUPFAM" id="SSF55729">
    <property type="entry name" value="Acyl-CoA N-acyltransferases (Nat)"/>
    <property type="match status" value="1"/>
</dbReference>
<dbReference type="Gene3D" id="3.40.630.30">
    <property type="match status" value="1"/>
</dbReference>
<name>A0A2G8JQY0_STIJA</name>
<dbReference type="PANTHER" id="PTHR13538">
    <property type="entry name" value="N-ACETYLTRANSFERASE 6"/>
    <property type="match status" value="1"/>
</dbReference>
<evidence type="ECO:0000313" key="4">
    <source>
        <dbReference type="Proteomes" id="UP000230750"/>
    </source>
</evidence>
<dbReference type="GO" id="GO:0008080">
    <property type="term" value="F:N-acetyltransferase activity"/>
    <property type="evidence" value="ECO:0007669"/>
    <property type="project" value="InterPro"/>
</dbReference>
<sequence>MAVQLHPLHQRRDLTDECVEVINSEWPRSKAMRLHSLEKSCTGLPYSLVMTETQEGKERVIGYCRLAKVLAQKKSVLIETVVIQKERRGQGLGRKLIELAEDHARNQGYDAIYLFTTDKEKFYERLGYDYCKPVNTLGAQMLENCAVEMKTNTPIALQEDSCSGECNSSAIPMENDDVITGNENMNNTSQDGVSSIESQSTPPLSLVQSPPPPPPPPPPHLLLLRCAVPEQRLYIG</sequence>
<feature type="compositionally biased region" description="Polar residues" evidence="1">
    <location>
        <begin position="181"/>
        <end position="201"/>
    </location>
</feature>
<dbReference type="InterPro" id="IPR000182">
    <property type="entry name" value="GNAT_dom"/>
</dbReference>
<evidence type="ECO:0000313" key="3">
    <source>
        <dbReference type="EMBL" id="PIK38085.1"/>
    </source>
</evidence>
<organism evidence="3 4">
    <name type="scientific">Stichopus japonicus</name>
    <name type="common">Sea cucumber</name>
    <dbReference type="NCBI Taxonomy" id="307972"/>
    <lineage>
        <taxon>Eukaryota</taxon>
        <taxon>Metazoa</taxon>
        <taxon>Echinodermata</taxon>
        <taxon>Eleutherozoa</taxon>
        <taxon>Echinozoa</taxon>
        <taxon>Holothuroidea</taxon>
        <taxon>Aspidochirotacea</taxon>
        <taxon>Aspidochirotida</taxon>
        <taxon>Stichopodidae</taxon>
        <taxon>Apostichopus</taxon>
    </lineage>
</organism>
<reference evidence="3 4" key="1">
    <citation type="journal article" date="2017" name="PLoS Biol.">
        <title>The sea cucumber genome provides insights into morphological evolution and visceral regeneration.</title>
        <authorList>
            <person name="Zhang X."/>
            <person name="Sun L."/>
            <person name="Yuan J."/>
            <person name="Sun Y."/>
            <person name="Gao Y."/>
            <person name="Zhang L."/>
            <person name="Li S."/>
            <person name="Dai H."/>
            <person name="Hamel J.F."/>
            <person name="Liu C."/>
            <person name="Yu Y."/>
            <person name="Liu S."/>
            <person name="Lin W."/>
            <person name="Guo K."/>
            <person name="Jin S."/>
            <person name="Xu P."/>
            <person name="Storey K.B."/>
            <person name="Huan P."/>
            <person name="Zhang T."/>
            <person name="Zhou Y."/>
            <person name="Zhang J."/>
            <person name="Lin C."/>
            <person name="Li X."/>
            <person name="Xing L."/>
            <person name="Huo D."/>
            <person name="Sun M."/>
            <person name="Wang L."/>
            <person name="Mercier A."/>
            <person name="Li F."/>
            <person name="Yang H."/>
            <person name="Xiang J."/>
        </authorList>
    </citation>
    <scope>NUCLEOTIDE SEQUENCE [LARGE SCALE GENOMIC DNA]</scope>
    <source>
        <strain evidence="3">Shaxun</strain>
        <tissue evidence="3">Muscle</tissue>
    </source>
</reference>
<dbReference type="GO" id="GO:1905502">
    <property type="term" value="F:acetyl-CoA binding"/>
    <property type="evidence" value="ECO:0007669"/>
    <property type="project" value="TreeGrafter"/>
</dbReference>
<dbReference type="PANTHER" id="PTHR13538:SF4">
    <property type="entry name" value="N-ALPHA-ACETYLTRANSFERASE 80"/>
    <property type="match status" value="1"/>
</dbReference>
<evidence type="ECO:0000259" key="2">
    <source>
        <dbReference type="PROSITE" id="PS51186"/>
    </source>
</evidence>
<keyword evidence="3" id="KW-0808">Transferase</keyword>
<dbReference type="OrthoDB" id="329272at2759"/>
<dbReference type="GO" id="GO:0005737">
    <property type="term" value="C:cytoplasm"/>
    <property type="evidence" value="ECO:0007669"/>
    <property type="project" value="TreeGrafter"/>
</dbReference>